<reference evidence="2" key="1">
    <citation type="journal article" date="2023" name="G3 (Bethesda)">
        <title>Genome assembly and association tests identify interacting loci associated with vigor, precocity, and sex in interspecific pistachio rootstocks.</title>
        <authorList>
            <person name="Palmer W."/>
            <person name="Jacygrad E."/>
            <person name="Sagayaradj S."/>
            <person name="Cavanaugh K."/>
            <person name="Han R."/>
            <person name="Bertier L."/>
            <person name="Beede B."/>
            <person name="Kafkas S."/>
            <person name="Golino D."/>
            <person name="Preece J."/>
            <person name="Michelmore R."/>
        </authorList>
    </citation>
    <scope>NUCLEOTIDE SEQUENCE [LARGE SCALE GENOMIC DNA]</scope>
</reference>
<gene>
    <name evidence="1" type="ORF">Patl1_04428</name>
</gene>
<accession>A0ACC1BR56</accession>
<keyword evidence="2" id="KW-1185">Reference proteome</keyword>
<dbReference type="EMBL" id="CM047899">
    <property type="protein sequence ID" value="KAJ0101425.1"/>
    <property type="molecule type" value="Genomic_DNA"/>
</dbReference>
<evidence type="ECO:0000313" key="2">
    <source>
        <dbReference type="Proteomes" id="UP001164250"/>
    </source>
</evidence>
<name>A0ACC1BR56_9ROSI</name>
<protein>
    <submittedName>
        <fullName evidence="1">Uncharacterized protein</fullName>
    </submittedName>
</protein>
<sequence>MSLKPFLYSNLILCFLLKQKFVMSLQLSAVPTSIKVAKQDTNRRSANFHPSIWGDHFLSYASNSVEAADEKKLQDLREEIKRILTANVNKPAEKLDLVDRIQRLGVSYHFQTDIDQILEKAYEAHQDSGLKDENDDLYSISLGISITETTWL</sequence>
<organism evidence="1 2">
    <name type="scientific">Pistacia atlantica</name>
    <dbReference type="NCBI Taxonomy" id="434234"/>
    <lineage>
        <taxon>Eukaryota</taxon>
        <taxon>Viridiplantae</taxon>
        <taxon>Streptophyta</taxon>
        <taxon>Embryophyta</taxon>
        <taxon>Tracheophyta</taxon>
        <taxon>Spermatophyta</taxon>
        <taxon>Magnoliopsida</taxon>
        <taxon>eudicotyledons</taxon>
        <taxon>Gunneridae</taxon>
        <taxon>Pentapetalae</taxon>
        <taxon>rosids</taxon>
        <taxon>malvids</taxon>
        <taxon>Sapindales</taxon>
        <taxon>Anacardiaceae</taxon>
        <taxon>Pistacia</taxon>
    </lineage>
</organism>
<evidence type="ECO:0000313" key="1">
    <source>
        <dbReference type="EMBL" id="KAJ0101425.1"/>
    </source>
</evidence>
<comment type="caution">
    <text evidence="1">The sequence shown here is derived from an EMBL/GenBank/DDBJ whole genome shotgun (WGS) entry which is preliminary data.</text>
</comment>
<proteinExistence type="predicted"/>
<dbReference type="Proteomes" id="UP001164250">
    <property type="component" value="Chromosome 3"/>
</dbReference>